<evidence type="ECO:0000256" key="4">
    <source>
        <dbReference type="ARBA" id="ARBA00022807"/>
    </source>
</evidence>
<dbReference type="InterPro" id="IPR041382">
    <property type="entry name" value="SH3_16"/>
</dbReference>
<keyword evidence="7" id="KW-1185">Reference proteome</keyword>
<dbReference type="InterPro" id="IPR000064">
    <property type="entry name" value="NLP_P60_dom"/>
</dbReference>
<dbReference type="PANTHER" id="PTHR47053">
    <property type="entry name" value="MUREIN DD-ENDOPEPTIDASE MEPH-RELATED"/>
    <property type="match status" value="1"/>
</dbReference>
<name>A0A4R6TJN4_9FLAO</name>
<dbReference type="EMBL" id="SNYI01000002">
    <property type="protein sequence ID" value="TDQ31046.1"/>
    <property type="molecule type" value="Genomic_DNA"/>
</dbReference>
<gene>
    <name evidence="6" type="ORF">CLV82_1745</name>
</gene>
<evidence type="ECO:0000256" key="2">
    <source>
        <dbReference type="ARBA" id="ARBA00022670"/>
    </source>
</evidence>
<evidence type="ECO:0000313" key="7">
    <source>
        <dbReference type="Proteomes" id="UP000295468"/>
    </source>
</evidence>
<dbReference type="InterPro" id="IPR038765">
    <property type="entry name" value="Papain-like_cys_pep_sf"/>
</dbReference>
<keyword evidence="3" id="KW-0378">Hydrolase</keyword>
<protein>
    <submittedName>
        <fullName evidence="6">SH3 domain-containing protein</fullName>
    </submittedName>
</protein>
<dbReference type="PANTHER" id="PTHR47053:SF1">
    <property type="entry name" value="MUREIN DD-ENDOPEPTIDASE MEPH-RELATED"/>
    <property type="match status" value="1"/>
</dbReference>
<dbReference type="Pfam" id="PF18348">
    <property type="entry name" value="SH3_16"/>
    <property type="match status" value="1"/>
</dbReference>
<reference evidence="6 7" key="1">
    <citation type="submission" date="2019-03" db="EMBL/GenBank/DDBJ databases">
        <title>Genomic Encyclopedia of Archaeal and Bacterial Type Strains, Phase II (KMG-II): from individual species to whole genera.</title>
        <authorList>
            <person name="Goeker M."/>
        </authorList>
    </citation>
    <scope>NUCLEOTIDE SEQUENCE [LARGE SCALE GENOMIC DNA]</scope>
    <source>
        <strain evidence="6 7">DSM 18435</strain>
    </source>
</reference>
<dbReference type="InterPro" id="IPR051202">
    <property type="entry name" value="Peptidase_C40"/>
</dbReference>
<dbReference type="Pfam" id="PF00877">
    <property type="entry name" value="NLPC_P60"/>
    <property type="match status" value="1"/>
</dbReference>
<dbReference type="GO" id="GO:0008234">
    <property type="term" value="F:cysteine-type peptidase activity"/>
    <property type="evidence" value="ECO:0007669"/>
    <property type="project" value="UniProtKB-KW"/>
</dbReference>
<accession>A0A4R6TJN4</accession>
<dbReference type="Gene3D" id="3.90.1720.10">
    <property type="entry name" value="endopeptidase domain like (from Nostoc punctiforme)"/>
    <property type="match status" value="1"/>
</dbReference>
<dbReference type="RefSeq" id="WP_133643903.1">
    <property type="nucleotide sequence ID" value="NZ_SNYI01000002.1"/>
</dbReference>
<evidence type="ECO:0000256" key="1">
    <source>
        <dbReference type="ARBA" id="ARBA00007074"/>
    </source>
</evidence>
<comment type="caution">
    <text evidence="6">The sequence shown here is derived from an EMBL/GenBank/DDBJ whole genome shotgun (WGS) entry which is preliminary data.</text>
</comment>
<dbReference type="SUPFAM" id="SSF54001">
    <property type="entry name" value="Cysteine proteinases"/>
    <property type="match status" value="1"/>
</dbReference>
<dbReference type="Gene3D" id="2.30.30.40">
    <property type="entry name" value="SH3 Domains"/>
    <property type="match status" value="1"/>
</dbReference>
<evidence type="ECO:0000256" key="3">
    <source>
        <dbReference type="ARBA" id="ARBA00022801"/>
    </source>
</evidence>
<evidence type="ECO:0000259" key="5">
    <source>
        <dbReference type="PROSITE" id="PS51935"/>
    </source>
</evidence>
<organism evidence="6 7">
    <name type="scientific">Zeaxanthinibacter enoshimensis</name>
    <dbReference type="NCBI Taxonomy" id="392009"/>
    <lineage>
        <taxon>Bacteria</taxon>
        <taxon>Pseudomonadati</taxon>
        <taxon>Bacteroidota</taxon>
        <taxon>Flavobacteriia</taxon>
        <taxon>Flavobacteriales</taxon>
        <taxon>Flavobacteriaceae</taxon>
        <taxon>Zeaxanthinibacter</taxon>
    </lineage>
</organism>
<dbReference type="PROSITE" id="PS51935">
    <property type="entry name" value="NLPC_P60"/>
    <property type="match status" value="1"/>
</dbReference>
<proteinExistence type="inferred from homology"/>
<keyword evidence="4" id="KW-0788">Thiol protease</keyword>
<comment type="similarity">
    <text evidence="1">Belongs to the peptidase C40 family.</text>
</comment>
<dbReference type="Proteomes" id="UP000295468">
    <property type="component" value="Unassembled WGS sequence"/>
</dbReference>
<dbReference type="AlphaFoldDB" id="A0A4R6TJN4"/>
<evidence type="ECO:0000313" key="6">
    <source>
        <dbReference type="EMBL" id="TDQ31046.1"/>
    </source>
</evidence>
<dbReference type="OrthoDB" id="9813368at2"/>
<dbReference type="GO" id="GO:0006508">
    <property type="term" value="P:proteolysis"/>
    <property type="evidence" value="ECO:0007669"/>
    <property type="project" value="UniProtKB-KW"/>
</dbReference>
<keyword evidence="2" id="KW-0645">Protease</keyword>
<sequence>MPYGIAHLSVVPVRNQADDAAEMRTQLLCGEHFRVLEKRRYWSRIRVAYDKTEGWISNHQYQELTEEAYKEIERGDRNHYASDLVSYSSTESHALIPLLLGSSVGHLHMVGQRFEGAFANGTRGKSHLVDTALMYLNAPFVSGGKTPFGIDSAGLTQMVYKINGYDLLRDAAEQAKQGEALSFIEESEEGDLAFFDNNEGIIDHVGIIMRDNYIIHAYGKVRIDRIDHTGIFDAEQGRYSHSLRVIKKIA</sequence>
<feature type="domain" description="NlpC/P60" evidence="5">
    <location>
        <begin position="122"/>
        <end position="246"/>
    </location>
</feature>